<feature type="non-terminal residue" evidence="1">
    <location>
        <position position="1"/>
    </location>
</feature>
<gene>
    <name evidence="1" type="ORF">GMARGA_LOCUS34239</name>
</gene>
<evidence type="ECO:0000313" key="2">
    <source>
        <dbReference type="Proteomes" id="UP000789901"/>
    </source>
</evidence>
<keyword evidence="2" id="KW-1185">Reference proteome</keyword>
<organism evidence="1 2">
    <name type="scientific">Gigaspora margarita</name>
    <dbReference type="NCBI Taxonomy" id="4874"/>
    <lineage>
        <taxon>Eukaryota</taxon>
        <taxon>Fungi</taxon>
        <taxon>Fungi incertae sedis</taxon>
        <taxon>Mucoromycota</taxon>
        <taxon>Glomeromycotina</taxon>
        <taxon>Glomeromycetes</taxon>
        <taxon>Diversisporales</taxon>
        <taxon>Gigasporaceae</taxon>
        <taxon>Gigaspora</taxon>
    </lineage>
</organism>
<reference evidence="1 2" key="1">
    <citation type="submission" date="2021-06" db="EMBL/GenBank/DDBJ databases">
        <authorList>
            <person name="Kallberg Y."/>
            <person name="Tangrot J."/>
            <person name="Rosling A."/>
        </authorList>
    </citation>
    <scope>NUCLEOTIDE SEQUENCE [LARGE SCALE GENOMIC DNA]</scope>
    <source>
        <strain evidence="1 2">120-4 pot B 10/14</strain>
    </source>
</reference>
<accession>A0ABN7WRG0</accession>
<dbReference type="Proteomes" id="UP000789901">
    <property type="component" value="Unassembled WGS sequence"/>
</dbReference>
<sequence length="63" mass="7033">VNKGKRISIPQIRLSPSDSDLLSQLVRRQSSIKLFFAITINKAQDQTIPIMGLYLPNPVFAHG</sequence>
<feature type="non-terminal residue" evidence="1">
    <location>
        <position position="63"/>
    </location>
</feature>
<protein>
    <submittedName>
        <fullName evidence="1">43129_t:CDS:1</fullName>
    </submittedName>
</protein>
<name>A0ABN7WRG0_GIGMA</name>
<evidence type="ECO:0000313" key="1">
    <source>
        <dbReference type="EMBL" id="CAG8838971.1"/>
    </source>
</evidence>
<dbReference type="EMBL" id="CAJVQB010059398">
    <property type="protein sequence ID" value="CAG8838971.1"/>
    <property type="molecule type" value="Genomic_DNA"/>
</dbReference>
<proteinExistence type="predicted"/>
<comment type="caution">
    <text evidence="1">The sequence shown here is derived from an EMBL/GenBank/DDBJ whole genome shotgun (WGS) entry which is preliminary data.</text>
</comment>